<evidence type="ECO:0000256" key="1">
    <source>
        <dbReference type="SAM" id="SignalP"/>
    </source>
</evidence>
<name>A0A821XV94_9NEOP</name>
<dbReference type="AlphaFoldDB" id="A0A821XV94"/>
<gene>
    <name evidence="2" type="ORF">PMACD_LOCUS15735</name>
</gene>
<keyword evidence="1" id="KW-0732">Signal</keyword>
<dbReference type="SMART" id="SM00700">
    <property type="entry name" value="JHBP"/>
    <property type="match status" value="1"/>
</dbReference>
<feature type="signal peptide" evidence="1">
    <location>
        <begin position="1"/>
        <end position="20"/>
    </location>
</feature>
<dbReference type="EMBL" id="CAJOBZ010000073">
    <property type="protein sequence ID" value="CAF4951518.1"/>
    <property type="molecule type" value="Genomic_DNA"/>
</dbReference>
<organism evidence="2 3">
    <name type="scientific">Pieris macdunnoughi</name>
    <dbReference type="NCBI Taxonomy" id="345717"/>
    <lineage>
        <taxon>Eukaryota</taxon>
        <taxon>Metazoa</taxon>
        <taxon>Ecdysozoa</taxon>
        <taxon>Arthropoda</taxon>
        <taxon>Hexapoda</taxon>
        <taxon>Insecta</taxon>
        <taxon>Pterygota</taxon>
        <taxon>Neoptera</taxon>
        <taxon>Endopterygota</taxon>
        <taxon>Lepidoptera</taxon>
        <taxon>Glossata</taxon>
        <taxon>Ditrysia</taxon>
        <taxon>Papilionoidea</taxon>
        <taxon>Pieridae</taxon>
        <taxon>Pierinae</taxon>
        <taxon>Pieris</taxon>
    </lineage>
</organism>
<sequence>MFWTNLKLFFIITLCNYATAKVAPDYIKPCPGLKTECLKPNILETIPLFVKGIPSLGINSSDPLQQEKVDLELPGGLQIHFRDGLLTGFRKCVVESVSYLDLEADLSLRCNLTVKGKYSATGRILIVSINGDGDAKIKTPNIQFESKLIFQDVVRDGVEYRVVKDYKVKYQFGEKVTFAFTNLFKGNPQLSETVLLFLNENWKQVVDEFGKPVVDTIIKATFNNIKRFFDKIPKNELFVD</sequence>
<dbReference type="PANTHER" id="PTHR11008">
    <property type="entry name" value="PROTEIN TAKEOUT-LIKE PROTEIN"/>
    <property type="match status" value="1"/>
</dbReference>
<dbReference type="Proteomes" id="UP000663880">
    <property type="component" value="Unassembled WGS sequence"/>
</dbReference>
<evidence type="ECO:0000313" key="3">
    <source>
        <dbReference type="Proteomes" id="UP000663880"/>
    </source>
</evidence>
<dbReference type="Gene3D" id="3.15.10.30">
    <property type="entry name" value="Haemolymph juvenile hormone binding protein"/>
    <property type="match status" value="1"/>
</dbReference>
<protein>
    <submittedName>
        <fullName evidence="2">Uncharacterized protein</fullName>
    </submittedName>
</protein>
<dbReference type="InterPro" id="IPR038606">
    <property type="entry name" value="To_sf"/>
</dbReference>
<accession>A0A821XV94</accession>
<dbReference type="OrthoDB" id="7419171at2759"/>
<feature type="chain" id="PRO_5032978177" evidence="1">
    <location>
        <begin position="21"/>
        <end position="240"/>
    </location>
</feature>
<reference evidence="2" key="1">
    <citation type="submission" date="2021-02" db="EMBL/GenBank/DDBJ databases">
        <authorList>
            <person name="Steward A R."/>
        </authorList>
    </citation>
    <scope>NUCLEOTIDE SEQUENCE</scope>
</reference>
<evidence type="ECO:0000313" key="2">
    <source>
        <dbReference type="EMBL" id="CAF4951518.1"/>
    </source>
</evidence>
<dbReference type="InterPro" id="IPR010562">
    <property type="entry name" value="Haemolymph_juvenile_hormone-bd"/>
</dbReference>
<proteinExistence type="predicted"/>
<dbReference type="Pfam" id="PF06585">
    <property type="entry name" value="JHBP"/>
    <property type="match status" value="1"/>
</dbReference>
<keyword evidence="3" id="KW-1185">Reference proteome</keyword>
<dbReference type="GO" id="GO:0005615">
    <property type="term" value="C:extracellular space"/>
    <property type="evidence" value="ECO:0007669"/>
    <property type="project" value="TreeGrafter"/>
</dbReference>
<dbReference type="PANTHER" id="PTHR11008:SF32">
    <property type="entry name" value="CIRCADIAN CLOCK-CONTROLLED PROTEIN DAYWAKE-RELATED"/>
    <property type="match status" value="1"/>
</dbReference>
<comment type="caution">
    <text evidence="2">The sequence shown here is derived from an EMBL/GenBank/DDBJ whole genome shotgun (WGS) entry which is preliminary data.</text>
</comment>